<evidence type="ECO:0000313" key="2">
    <source>
        <dbReference type="EMBL" id="SFI54660.1"/>
    </source>
</evidence>
<reference evidence="2 3" key="1">
    <citation type="submission" date="2016-10" db="EMBL/GenBank/DDBJ databases">
        <authorList>
            <person name="de Groot N.N."/>
        </authorList>
    </citation>
    <scope>NUCLEOTIDE SEQUENCE [LARGE SCALE GENOMIC DNA]</scope>
    <source>
        <strain evidence="2 3">CGMCC 1.11030</strain>
    </source>
</reference>
<organism evidence="2 3">
    <name type="scientific">Albimonas pacifica</name>
    <dbReference type="NCBI Taxonomy" id="1114924"/>
    <lineage>
        <taxon>Bacteria</taxon>
        <taxon>Pseudomonadati</taxon>
        <taxon>Pseudomonadota</taxon>
        <taxon>Alphaproteobacteria</taxon>
        <taxon>Rhodobacterales</taxon>
        <taxon>Paracoccaceae</taxon>
        <taxon>Albimonas</taxon>
    </lineage>
</organism>
<dbReference type="AlphaFoldDB" id="A0A1I3J3B4"/>
<proteinExistence type="predicted"/>
<feature type="region of interest" description="Disordered" evidence="1">
    <location>
        <begin position="1"/>
        <end position="36"/>
    </location>
</feature>
<accession>A0A1I3J3B4</accession>
<evidence type="ECO:0000313" key="3">
    <source>
        <dbReference type="Proteomes" id="UP000199377"/>
    </source>
</evidence>
<evidence type="ECO:0008006" key="4">
    <source>
        <dbReference type="Google" id="ProtNLM"/>
    </source>
</evidence>
<dbReference type="InterPro" id="IPR011335">
    <property type="entry name" value="Restrct_endonuc-II-like"/>
</dbReference>
<feature type="compositionally biased region" description="Low complexity" evidence="1">
    <location>
        <begin position="16"/>
        <end position="33"/>
    </location>
</feature>
<dbReference type="RefSeq" id="WP_092861486.1">
    <property type="nucleotide sequence ID" value="NZ_FOQH01000007.1"/>
</dbReference>
<feature type="compositionally biased region" description="Pro residues" evidence="1">
    <location>
        <begin position="1"/>
        <end position="10"/>
    </location>
</feature>
<name>A0A1I3J3B4_9RHOB</name>
<dbReference type="OrthoDB" id="5194526at2"/>
<dbReference type="EMBL" id="FOQH01000007">
    <property type="protein sequence ID" value="SFI54660.1"/>
    <property type="molecule type" value="Genomic_DNA"/>
</dbReference>
<keyword evidence="3" id="KW-1185">Reference proteome</keyword>
<sequence length="182" mass="19091">MSQPPAPKPSAPGTLGPPDAAPGPSGSAADGPQAPAPQPGVLLARGVCRLLIDLGFAPVAEFVPARGLRADVFAVGPKGEIWIVECKSGLPDFRSDRKWPGYLAWCDRFFFAVDEAFPEGVLPPEQGLIRADAFGAEILRDPAEPSPLAPARRKALTLKAARVASVRLRMALDPGLPALSEI</sequence>
<dbReference type="InterPro" id="IPR009394">
    <property type="entry name" value="MmcB-like"/>
</dbReference>
<gene>
    <name evidence="2" type="ORF">SAMN05216258_107342</name>
</gene>
<protein>
    <recommendedName>
        <fullName evidence="4">DNA repair protein MmcB-related protein</fullName>
    </recommendedName>
</protein>
<dbReference type="STRING" id="1114924.SAMN05216258_107342"/>
<dbReference type="Pfam" id="PF06319">
    <property type="entry name" value="MmcB-like"/>
    <property type="match status" value="1"/>
</dbReference>
<evidence type="ECO:0000256" key="1">
    <source>
        <dbReference type="SAM" id="MobiDB-lite"/>
    </source>
</evidence>
<dbReference type="SUPFAM" id="SSF52980">
    <property type="entry name" value="Restriction endonuclease-like"/>
    <property type="match status" value="1"/>
</dbReference>
<dbReference type="Proteomes" id="UP000199377">
    <property type="component" value="Unassembled WGS sequence"/>
</dbReference>